<dbReference type="InterPro" id="IPR036259">
    <property type="entry name" value="MFS_trans_sf"/>
</dbReference>
<comment type="caution">
    <text evidence="7">The sequence shown here is derived from an EMBL/GenBank/DDBJ whole genome shotgun (WGS) entry which is preliminary data.</text>
</comment>
<dbReference type="AlphaFoldDB" id="A0A8H7W075"/>
<keyword evidence="4 5" id="KW-0472">Membrane</keyword>
<dbReference type="Gene3D" id="1.20.1250.20">
    <property type="entry name" value="MFS general substrate transporter like domains"/>
    <property type="match status" value="2"/>
</dbReference>
<feature type="transmembrane region" description="Helical" evidence="5">
    <location>
        <begin position="160"/>
        <end position="177"/>
    </location>
</feature>
<dbReference type="CDD" id="cd17502">
    <property type="entry name" value="MFS_Azr1_MDR_like"/>
    <property type="match status" value="1"/>
</dbReference>
<feature type="transmembrane region" description="Helical" evidence="5">
    <location>
        <begin position="371"/>
        <end position="391"/>
    </location>
</feature>
<dbReference type="EMBL" id="JAFJYH010000394">
    <property type="protein sequence ID" value="KAG4412255.1"/>
    <property type="molecule type" value="Genomic_DNA"/>
</dbReference>
<dbReference type="InterPro" id="IPR011701">
    <property type="entry name" value="MFS"/>
</dbReference>
<dbReference type="InterPro" id="IPR020846">
    <property type="entry name" value="MFS_dom"/>
</dbReference>
<feature type="domain" description="Major facilitator superfamily (MFS) profile" evidence="6">
    <location>
        <begin position="40"/>
        <end position="529"/>
    </location>
</feature>
<keyword evidence="2 5" id="KW-0812">Transmembrane</keyword>
<proteinExistence type="predicted"/>
<sequence>METSTDSPQGLKSTSKADEEGIVAVPKEVEYPTGIRFAILTISLLLMVFMVALDTTIMSTAIPAITTQFHSIPDIGWYTGAYLLPIMALQPSFGKIYTFFSIKYVLLCALLLFETGSLISALSPNSPVFILGRVVSGIGAAAIFGGGMILIQLAVPLHRVALYMSIMSSMYGAAGLTGPPVGGVFTSSARLTWRFCFYINLPFGGISVLLMLFAFREPKRELMKLTIKKKLQKLDLLGTSLFISSMICLFLALQWGGNSIPWSNSKAWGLMLGFGLLLVAFVVLQFHLRENATMPPRVFSVPSVALALLVSILLAIGTNTHTFYLAFYFQSAKGLSASASGIRSLPYLLSVTFTELFVGAGVSWTGWYNPFMIVGTAIYVAGCALLCTLQVDTSEGNIIGYQIMAGIGFGSTLALCATVLRVNVKDEHIPIAGALASFAPSFGGTLAASIGQNVFRRSLVNKLLQSVSPELTARIVDAGARAGVDVVAEAQKGLVLEAYNHAVKKTFVVSAIVSGIAFVCTLGLRWKKIKKKAPAARISKEQK</sequence>
<protein>
    <recommendedName>
        <fullName evidence="6">Major facilitator superfamily (MFS) profile domain-containing protein</fullName>
    </recommendedName>
</protein>
<feature type="transmembrane region" description="Helical" evidence="5">
    <location>
        <begin position="298"/>
        <end position="324"/>
    </location>
</feature>
<evidence type="ECO:0000256" key="4">
    <source>
        <dbReference type="ARBA" id="ARBA00023136"/>
    </source>
</evidence>
<dbReference type="PROSITE" id="PS50850">
    <property type="entry name" value="MFS"/>
    <property type="match status" value="1"/>
</dbReference>
<name>A0A8H7W075_9HELO</name>
<organism evidence="7 8">
    <name type="scientific">Cadophora malorum</name>
    <dbReference type="NCBI Taxonomy" id="108018"/>
    <lineage>
        <taxon>Eukaryota</taxon>
        <taxon>Fungi</taxon>
        <taxon>Dikarya</taxon>
        <taxon>Ascomycota</taxon>
        <taxon>Pezizomycotina</taxon>
        <taxon>Leotiomycetes</taxon>
        <taxon>Helotiales</taxon>
        <taxon>Ploettnerulaceae</taxon>
        <taxon>Cadophora</taxon>
    </lineage>
</organism>
<dbReference type="SUPFAM" id="SSF103473">
    <property type="entry name" value="MFS general substrate transporter"/>
    <property type="match status" value="1"/>
</dbReference>
<dbReference type="GO" id="GO:0005886">
    <property type="term" value="C:plasma membrane"/>
    <property type="evidence" value="ECO:0007669"/>
    <property type="project" value="TreeGrafter"/>
</dbReference>
<feature type="transmembrane region" description="Helical" evidence="5">
    <location>
        <begin position="267"/>
        <end position="286"/>
    </location>
</feature>
<feature type="transmembrane region" description="Helical" evidence="5">
    <location>
        <begin position="429"/>
        <end position="450"/>
    </location>
</feature>
<evidence type="ECO:0000313" key="7">
    <source>
        <dbReference type="EMBL" id="KAG4412255.1"/>
    </source>
</evidence>
<feature type="transmembrane region" description="Helical" evidence="5">
    <location>
        <begin position="197"/>
        <end position="215"/>
    </location>
</feature>
<evidence type="ECO:0000256" key="2">
    <source>
        <dbReference type="ARBA" id="ARBA00022692"/>
    </source>
</evidence>
<feature type="transmembrane region" description="Helical" evidence="5">
    <location>
        <begin position="403"/>
        <end position="422"/>
    </location>
</feature>
<keyword evidence="3 5" id="KW-1133">Transmembrane helix</keyword>
<feature type="transmembrane region" description="Helical" evidence="5">
    <location>
        <begin position="128"/>
        <end position="153"/>
    </location>
</feature>
<feature type="transmembrane region" description="Helical" evidence="5">
    <location>
        <begin position="506"/>
        <end position="524"/>
    </location>
</feature>
<evidence type="ECO:0000256" key="5">
    <source>
        <dbReference type="SAM" id="Phobius"/>
    </source>
</evidence>
<gene>
    <name evidence="7" type="ORF">IFR04_014604</name>
</gene>
<feature type="transmembrane region" description="Helical" evidence="5">
    <location>
        <begin position="35"/>
        <end position="53"/>
    </location>
</feature>
<dbReference type="OrthoDB" id="10021397at2759"/>
<dbReference type="PANTHER" id="PTHR23501:SF198">
    <property type="entry name" value="AZOLE RESISTANCE PROTEIN 1-RELATED"/>
    <property type="match status" value="1"/>
</dbReference>
<evidence type="ECO:0000313" key="8">
    <source>
        <dbReference type="Proteomes" id="UP000664132"/>
    </source>
</evidence>
<keyword evidence="8" id="KW-1185">Reference proteome</keyword>
<accession>A0A8H7W075</accession>
<evidence type="ECO:0000256" key="3">
    <source>
        <dbReference type="ARBA" id="ARBA00022989"/>
    </source>
</evidence>
<reference evidence="7" key="1">
    <citation type="submission" date="2021-02" db="EMBL/GenBank/DDBJ databases">
        <title>Genome sequence Cadophora malorum strain M34.</title>
        <authorList>
            <person name="Stefanovic E."/>
            <person name="Vu D."/>
            <person name="Scully C."/>
            <person name="Dijksterhuis J."/>
            <person name="Roader J."/>
            <person name="Houbraken J."/>
        </authorList>
    </citation>
    <scope>NUCLEOTIDE SEQUENCE</scope>
    <source>
        <strain evidence="7">M34</strain>
    </source>
</reference>
<dbReference type="Pfam" id="PF07690">
    <property type="entry name" value="MFS_1"/>
    <property type="match status" value="1"/>
</dbReference>
<comment type="subcellular location">
    <subcellularLocation>
        <location evidence="1">Membrane</location>
        <topology evidence="1">Multi-pass membrane protein</topology>
    </subcellularLocation>
</comment>
<feature type="transmembrane region" description="Helical" evidence="5">
    <location>
        <begin position="236"/>
        <end position="255"/>
    </location>
</feature>
<dbReference type="Proteomes" id="UP000664132">
    <property type="component" value="Unassembled WGS sequence"/>
</dbReference>
<feature type="transmembrane region" description="Helical" evidence="5">
    <location>
        <begin position="104"/>
        <end position="122"/>
    </location>
</feature>
<dbReference type="PANTHER" id="PTHR23501">
    <property type="entry name" value="MAJOR FACILITATOR SUPERFAMILY"/>
    <property type="match status" value="1"/>
</dbReference>
<feature type="transmembrane region" description="Helical" evidence="5">
    <location>
        <begin position="344"/>
        <end position="364"/>
    </location>
</feature>
<evidence type="ECO:0000256" key="1">
    <source>
        <dbReference type="ARBA" id="ARBA00004141"/>
    </source>
</evidence>
<evidence type="ECO:0000259" key="6">
    <source>
        <dbReference type="PROSITE" id="PS50850"/>
    </source>
</evidence>
<dbReference type="GO" id="GO:0022857">
    <property type="term" value="F:transmembrane transporter activity"/>
    <property type="evidence" value="ECO:0007669"/>
    <property type="project" value="InterPro"/>
</dbReference>